<reference evidence="2" key="1">
    <citation type="submission" date="2019-04" db="EMBL/GenBank/DDBJ databases">
        <title>Sequencing of skin fungus with MAO and IRED activity.</title>
        <authorList>
            <person name="Marsaioli A.J."/>
            <person name="Bonatto J.M.C."/>
            <person name="Reis Junior O."/>
        </authorList>
    </citation>
    <scope>NUCLEOTIDE SEQUENCE</scope>
    <source>
        <strain evidence="2">28M1</strain>
    </source>
</reference>
<organism evidence="2 3">
    <name type="scientific">Didymella heteroderae</name>
    <dbReference type="NCBI Taxonomy" id="1769908"/>
    <lineage>
        <taxon>Eukaryota</taxon>
        <taxon>Fungi</taxon>
        <taxon>Dikarya</taxon>
        <taxon>Ascomycota</taxon>
        <taxon>Pezizomycotina</taxon>
        <taxon>Dothideomycetes</taxon>
        <taxon>Pleosporomycetidae</taxon>
        <taxon>Pleosporales</taxon>
        <taxon>Pleosporineae</taxon>
        <taxon>Didymellaceae</taxon>
        <taxon>Didymella</taxon>
    </lineage>
</organism>
<comment type="caution">
    <text evidence="2">The sequence shown here is derived from an EMBL/GenBank/DDBJ whole genome shotgun (WGS) entry which is preliminary data.</text>
</comment>
<evidence type="ECO:0000256" key="1">
    <source>
        <dbReference type="SAM" id="MobiDB-lite"/>
    </source>
</evidence>
<feature type="region of interest" description="Disordered" evidence="1">
    <location>
        <begin position="67"/>
        <end position="93"/>
    </location>
</feature>
<feature type="compositionally biased region" description="Basic and acidic residues" evidence="1">
    <location>
        <begin position="72"/>
        <end position="93"/>
    </location>
</feature>
<dbReference type="Proteomes" id="UP000758155">
    <property type="component" value="Unassembled WGS sequence"/>
</dbReference>
<proteinExistence type="predicted"/>
<feature type="region of interest" description="Disordered" evidence="1">
    <location>
        <begin position="242"/>
        <end position="263"/>
    </location>
</feature>
<sequence>MGAPQQPLGGVTMWLAMSFPQEYRWLFLQFYGKLENNVGYILMFFAFWAFCRFLSWRFPDEFVEGQCGQDTPRGEHAQNGTEDDRKDGAEDGRNFPTCEHIENLLVEIVQSTSHPVRQSIDERIEQGIIAGFNSTAKADLITVKDGLAAVRNQSAASKEVVVTNYIVVAPPQDQPDKIGDEARRQLLFELRNTIARDFQSEARRFALQAHHDFDGDLNNTNNRLHEQIGIIIKDLSKFAPPQGCATTSTPEPHAWDAVSDPAEREYQQKEIEWAAPESTERQHTLDGINMDGLSPLGEAFDNFLAEAAEERPESDEDGDLEVI</sequence>
<evidence type="ECO:0000313" key="2">
    <source>
        <dbReference type="EMBL" id="KAF3038180.1"/>
    </source>
</evidence>
<dbReference type="AlphaFoldDB" id="A0A9P5BZU2"/>
<accession>A0A9P5BZU2</accession>
<name>A0A9P5BZU2_9PLEO</name>
<gene>
    <name evidence="2" type="ORF">E8E12_008492</name>
</gene>
<dbReference type="EMBL" id="SWKV01000038">
    <property type="protein sequence ID" value="KAF3038180.1"/>
    <property type="molecule type" value="Genomic_DNA"/>
</dbReference>
<dbReference type="OrthoDB" id="10639494at2759"/>
<evidence type="ECO:0000313" key="3">
    <source>
        <dbReference type="Proteomes" id="UP000758155"/>
    </source>
</evidence>
<protein>
    <submittedName>
        <fullName evidence="2">Uncharacterized protein</fullName>
    </submittedName>
</protein>
<keyword evidence="3" id="KW-1185">Reference proteome</keyword>